<sequence>MDLIKEESTKEQKIFKRELNKNQHIIKTRKKTIQDRERVKISTREIENLLGNKGGFINPFGPRFQFQDQASLIKRASHYKQVWKDVYKYTQGESIAKGLGITDFIIQQNLKKNIISHLKLLSNSKYLVFQDKEIFTDYLTEIFIEPLQLKAGWDNKIKNLIMEYEQLIKDDQFFNELKNEQFPLTKKARMKLKGLVTAQEFNAHQRGRMSPIKSKPPTREDSSLTLDSLQEQPFKKKNLPNSSRRSRNKHEGARNQYKTEVLTKKKAIKRFFNSNAFIKHQERFCNILDERKSTDKFNAYRRTSFLTSFSSQLDATRRNKKKPKARRIFSSSKQRNKQSSNLKRLKSIVFRDIRSQGAQQRPRINPEKSRFNKDIKFEKEKKMNQTISLPPKKKNLYHMTHNFIKSKEIIQSNEITITSNLKPGVSNSSINSPSNTLHHYISPRKTTFPKPKNLTKILKNLKRLKSPETRISPSSLTSNLPSPSFCWSETPSANFIKIPLAHKGNKGTKLLQLLEAKLNINQDLL</sequence>
<organism evidence="2 3">
    <name type="scientific">Euplotes crassus</name>
    <dbReference type="NCBI Taxonomy" id="5936"/>
    <lineage>
        <taxon>Eukaryota</taxon>
        <taxon>Sar</taxon>
        <taxon>Alveolata</taxon>
        <taxon>Ciliophora</taxon>
        <taxon>Intramacronucleata</taxon>
        <taxon>Spirotrichea</taxon>
        <taxon>Hypotrichia</taxon>
        <taxon>Euplotida</taxon>
        <taxon>Euplotidae</taxon>
        <taxon>Moneuplotes</taxon>
    </lineage>
</organism>
<accession>A0AAD1U1H7</accession>
<keyword evidence="3" id="KW-1185">Reference proteome</keyword>
<protein>
    <submittedName>
        <fullName evidence="2">Uncharacterized protein</fullName>
    </submittedName>
</protein>
<name>A0AAD1U1H7_EUPCR</name>
<comment type="caution">
    <text evidence="2">The sequence shown here is derived from an EMBL/GenBank/DDBJ whole genome shotgun (WGS) entry which is preliminary data.</text>
</comment>
<dbReference type="Proteomes" id="UP001295684">
    <property type="component" value="Unassembled WGS sequence"/>
</dbReference>
<feature type="region of interest" description="Disordered" evidence="1">
    <location>
        <begin position="313"/>
        <end position="346"/>
    </location>
</feature>
<reference evidence="2" key="1">
    <citation type="submission" date="2023-07" db="EMBL/GenBank/DDBJ databases">
        <authorList>
            <consortium name="AG Swart"/>
            <person name="Singh M."/>
            <person name="Singh A."/>
            <person name="Seah K."/>
            <person name="Emmerich C."/>
        </authorList>
    </citation>
    <scope>NUCLEOTIDE SEQUENCE</scope>
    <source>
        <strain evidence="2">DP1</strain>
    </source>
</reference>
<evidence type="ECO:0000256" key="1">
    <source>
        <dbReference type="SAM" id="MobiDB-lite"/>
    </source>
</evidence>
<feature type="compositionally biased region" description="Basic residues" evidence="1">
    <location>
        <begin position="318"/>
        <end position="327"/>
    </location>
</feature>
<proteinExistence type="predicted"/>
<dbReference type="EMBL" id="CAMPGE010001462">
    <property type="protein sequence ID" value="CAI2360250.1"/>
    <property type="molecule type" value="Genomic_DNA"/>
</dbReference>
<feature type="region of interest" description="Disordered" evidence="1">
    <location>
        <begin position="205"/>
        <end position="260"/>
    </location>
</feature>
<evidence type="ECO:0000313" key="3">
    <source>
        <dbReference type="Proteomes" id="UP001295684"/>
    </source>
</evidence>
<dbReference type="AlphaFoldDB" id="A0AAD1U1H7"/>
<gene>
    <name evidence="2" type="ORF">ECRASSUSDP1_LOCUS1549</name>
</gene>
<feature type="compositionally biased region" description="Low complexity" evidence="1">
    <location>
        <begin position="330"/>
        <end position="341"/>
    </location>
</feature>
<evidence type="ECO:0000313" key="2">
    <source>
        <dbReference type="EMBL" id="CAI2360250.1"/>
    </source>
</evidence>